<dbReference type="SUPFAM" id="SSF51735">
    <property type="entry name" value="NAD(P)-binding Rossmann-fold domains"/>
    <property type="match status" value="1"/>
</dbReference>
<gene>
    <name evidence="4" type="ORF">BST85_06320</name>
</gene>
<dbReference type="InterPro" id="IPR055170">
    <property type="entry name" value="GFO_IDH_MocA-like_dom"/>
</dbReference>
<dbReference type="Pfam" id="PF22725">
    <property type="entry name" value="GFO_IDH_MocA_C3"/>
    <property type="match status" value="1"/>
</dbReference>
<reference evidence="4 5" key="1">
    <citation type="submission" date="2016-11" db="EMBL/GenBank/DDBJ databases">
        <title>Trade-off between light-utilization and light-protection in marine flavobacteria.</title>
        <authorList>
            <person name="Kumagai Y."/>
        </authorList>
    </citation>
    <scope>NUCLEOTIDE SEQUENCE [LARGE SCALE GENOMIC DNA]</scope>
    <source>
        <strain evidence="4 5">NBRC 107741</strain>
    </source>
</reference>
<dbReference type="EMBL" id="MQUB01000001">
    <property type="protein sequence ID" value="PQB04556.1"/>
    <property type="molecule type" value="Genomic_DNA"/>
</dbReference>
<keyword evidence="1" id="KW-0560">Oxidoreductase</keyword>
<dbReference type="GO" id="GO:0016491">
    <property type="term" value="F:oxidoreductase activity"/>
    <property type="evidence" value="ECO:0007669"/>
    <property type="project" value="UniProtKB-KW"/>
</dbReference>
<dbReference type="InterPro" id="IPR036291">
    <property type="entry name" value="NAD(P)-bd_dom_sf"/>
</dbReference>
<dbReference type="Pfam" id="PF01408">
    <property type="entry name" value="GFO_IDH_MocA"/>
    <property type="match status" value="1"/>
</dbReference>
<dbReference type="OrthoDB" id="9815825at2"/>
<dbReference type="PANTHER" id="PTHR43818:SF11">
    <property type="entry name" value="BCDNA.GH03377"/>
    <property type="match status" value="1"/>
</dbReference>
<organism evidence="4 5">
    <name type="scientific">Aureitalea marina</name>
    <dbReference type="NCBI Taxonomy" id="930804"/>
    <lineage>
        <taxon>Bacteria</taxon>
        <taxon>Pseudomonadati</taxon>
        <taxon>Bacteroidota</taxon>
        <taxon>Flavobacteriia</taxon>
        <taxon>Flavobacteriales</taxon>
        <taxon>Flavobacteriaceae</taxon>
        <taxon>Aureitalea</taxon>
    </lineage>
</organism>
<dbReference type="InterPro" id="IPR050463">
    <property type="entry name" value="Gfo/Idh/MocA_oxidrdct_glycsds"/>
</dbReference>
<evidence type="ECO:0000259" key="2">
    <source>
        <dbReference type="Pfam" id="PF01408"/>
    </source>
</evidence>
<dbReference type="GO" id="GO:0000166">
    <property type="term" value="F:nucleotide binding"/>
    <property type="evidence" value="ECO:0007669"/>
    <property type="project" value="InterPro"/>
</dbReference>
<dbReference type="PANTHER" id="PTHR43818">
    <property type="entry name" value="BCDNA.GH03377"/>
    <property type="match status" value="1"/>
</dbReference>
<evidence type="ECO:0000313" key="4">
    <source>
        <dbReference type="EMBL" id="PQB04556.1"/>
    </source>
</evidence>
<dbReference type="AlphaFoldDB" id="A0A2S7KPK0"/>
<keyword evidence="5" id="KW-1185">Reference proteome</keyword>
<proteinExistence type="predicted"/>
<dbReference type="Gene3D" id="3.40.50.720">
    <property type="entry name" value="NAD(P)-binding Rossmann-like Domain"/>
    <property type="match status" value="1"/>
</dbReference>
<name>A0A2S7KPK0_9FLAO</name>
<feature type="domain" description="GFO/IDH/MocA-like oxidoreductase" evidence="3">
    <location>
        <begin position="159"/>
        <end position="285"/>
    </location>
</feature>
<feature type="domain" description="Gfo/Idh/MocA-like oxidoreductase N-terminal" evidence="2">
    <location>
        <begin position="29"/>
        <end position="149"/>
    </location>
</feature>
<dbReference type="SUPFAM" id="SSF55347">
    <property type="entry name" value="Glyceraldehyde-3-phosphate dehydrogenase-like, C-terminal domain"/>
    <property type="match status" value="1"/>
</dbReference>
<evidence type="ECO:0000256" key="1">
    <source>
        <dbReference type="ARBA" id="ARBA00023002"/>
    </source>
</evidence>
<accession>A0A2S7KPK0</accession>
<protein>
    <submittedName>
        <fullName evidence="4">Oxidoreductase</fullName>
    </submittedName>
</protein>
<sequence>MKKNLLLLMLIIGSQTITFGQSKEEKPLQVAIIGLTHTHVHWILGREDLGDIEIVGIVEPNTDLAGRYMTQYSMPMEMIYRDMEALMEAQSPEAVFAFGSIFDHLSVVEFFAPRGIHVMVEKPLAVSMAHARRIVELAEKHQIQVFTNYETTWYPTNHKAKELLDNEQLGTLRKVVVHDGHQGPVEIGVNQEFLDWLTDPILNGGGAVTDFGCYGANLLTWLVDGKKPSTVWAMTQTNKPDIYPKVDDEATIVLGYDGMQGVIQASWNWTFSRKDMEVYGTEGYVIADNRNDLRTRLQENLPASKETLAELVYPYNDPFALFAAQIKGDVTPVPYELSSLENNMIVVEILDAAKESAASGTAVTLDPE</sequence>
<dbReference type="RefSeq" id="WP_104812483.1">
    <property type="nucleotide sequence ID" value="NZ_MQUB01000001.1"/>
</dbReference>
<dbReference type="Proteomes" id="UP000239800">
    <property type="component" value="Unassembled WGS sequence"/>
</dbReference>
<comment type="caution">
    <text evidence="4">The sequence shown here is derived from an EMBL/GenBank/DDBJ whole genome shotgun (WGS) entry which is preliminary data.</text>
</comment>
<evidence type="ECO:0000313" key="5">
    <source>
        <dbReference type="Proteomes" id="UP000239800"/>
    </source>
</evidence>
<evidence type="ECO:0000259" key="3">
    <source>
        <dbReference type="Pfam" id="PF22725"/>
    </source>
</evidence>
<dbReference type="InterPro" id="IPR000683">
    <property type="entry name" value="Gfo/Idh/MocA-like_OxRdtase_N"/>
</dbReference>
<dbReference type="Gene3D" id="3.30.360.10">
    <property type="entry name" value="Dihydrodipicolinate Reductase, domain 2"/>
    <property type="match status" value="1"/>
</dbReference>